<evidence type="ECO:0000313" key="1">
    <source>
        <dbReference type="EMBL" id="ASA54821.1"/>
    </source>
</evidence>
<sequence>MQIKRTEGKAALAQCQLDKQTLQFTATRFVRENPWTTLGISACAVLAVSRVKGLSGMMSSISSISVLFGGTMDLSRQFAEQFVAGQAAPEQSISESSVSEQ</sequence>
<protein>
    <submittedName>
        <fullName evidence="1">Uncharacterized protein</fullName>
    </submittedName>
</protein>
<name>A0A1Z2SCG7_VIBGA</name>
<dbReference type="AlphaFoldDB" id="A0A1Z2SCG7"/>
<gene>
    <name evidence="1" type="ORF">BSQ33_03155</name>
</gene>
<dbReference type="EMBL" id="CP018835">
    <property type="protein sequence ID" value="ASA54821.1"/>
    <property type="molecule type" value="Genomic_DNA"/>
</dbReference>
<organism evidence="1 2">
    <name type="scientific">Vibrio gazogenes</name>
    <dbReference type="NCBI Taxonomy" id="687"/>
    <lineage>
        <taxon>Bacteria</taxon>
        <taxon>Pseudomonadati</taxon>
        <taxon>Pseudomonadota</taxon>
        <taxon>Gammaproteobacteria</taxon>
        <taxon>Vibrionales</taxon>
        <taxon>Vibrionaceae</taxon>
        <taxon>Vibrio</taxon>
    </lineage>
</organism>
<dbReference type="Proteomes" id="UP000196708">
    <property type="component" value="Chromosome 1"/>
</dbReference>
<dbReference type="KEGG" id="vga:BSQ33_03155"/>
<accession>A0A1Z2SCG7</accession>
<proteinExistence type="predicted"/>
<reference evidence="1 2" key="1">
    <citation type="submission" date="2016-12" db="EMBL/GenBank/DDBJ databases">
        <authorList>
            <person name="Song W.-J."/>
            <person name="Kurnit D.M."/>
        </authorList>
    </citation>
    <scope>NUCLEOTIDE SEQUENCE [LARGE SCALE GENOMIC DNA]</scope>
    <source>
        <strain evidence="1 2">ATCC 43942</strain>
    </source>
</reference>
<evidence type="ECO:0000313" key="2">
    <source>
        <dbReference type="Proteomes" id="UP000196708"/>
    </source>
</evidence>